<dbReference type="Proteomes" id="UP000563898">
    <property type="component" value="Unassembled WGS sequence"/>
</dbReference>
<comment type="caution">
    <text evidence="1">The sequence shown here is derived from an EMBL/GenBank/DDBJ whole genome shotgun (WGS) entry which is preliminary data.</text>
</comment>
<organism evidence="1 2">
    <name type="scientific">Gordonia polyisoprenivorans</name>
    <dbReference type="NCBI Taxonomy" id="84595"/>
    <lineage>
        <taxon>Bacteria</taxon>
        <taxon>Bacillati</taxon>
        <taxon>Actinomycetota</taxon>
        <taxon>Actinomycetes</taxon>
        <taxon>Mycobacteriales</taxon>
        <taxon>Gordoniaceae</taxon>
        <taxon>Gordonia</taxon>
    </lineage>
</organism>
<protein>
    <recommendedName>
        <fullName evidence="3">YCII-related domain-containing protein</fullName>
    </recommendedName>
</protein>
<evidence type="ECO:0000313" key="1">
    <source>
        <dbReference type="EMBL" id="NKY04552.1"/>
    </source>
</evidence>
<dbReference type="GeneID" id="90161559"/>
<dbReference type="AlphaFoldDB" id="A0A846WSK6"/>
<sequence>MSDLPKITDQEMRTIIQYSQPYSVVVLRAGPKFGTPEAKDLIWEHSRRNFSLRAKGDLAVILGVTEDDSDIRGFGIFDKDVETTAKIMNDDPGVQAGVFEFDVHPVRGFPGDALAPKPD</sequence>
<dbReference type="EMBL" id="JAAXPC010000019">
    <property type="protein sequence ID" value="NKY04552.1"/>
    <property type="molecule type" value="Genomic_DNA"/>
</dbReference>
<evidence type="ECO:0000313" key="2">
    <source>
        <dbReference type="Proteomes" id="UP000563898"/>
    </source>
</evidence>
<evidence type="ECO:0008006" key="3">
    <source>
        <dbReference type="Google" id="ProtNLM"/>
    </source>
</evidence>
<dbReference type="OMA" id="HACRGFP"/>
<dbReference type="RefSeq" id="WP_006369923.1">
    <property type="nucleotide sequence ID" value="NZ_CP073075.1"/>
</dbReference>
<reference evidence="1 2" key="1">
    <citation type="submission" date="2020-04" db="EMBL/GenBank/DDBJ databases">
        <title>MicrobeNet Type strains.</title>
        <authorList>
            <person name="Nicholson A.C."/>
        </authorList>
    </citation>
    <scope>NUCLEOTIDE SEQUENCE [LARGE SCALE GENOMIC DNA]</scope>
    <source>
        <strain evidence="1 2">ATCC BAA-14</strain>
    </source>
</reference>
<accession>A0A846WSK6</accession>
<name>A0A846WSK6_9ACTN</name>
<proteinExistence type="predicted"/>
<gene>
    <name evidence="1" type="ORF">HGA05_23570</name>
</gene>